<protein>
    <recommendedName>
        <fullName evidence="3">O-GlcNAc transferase C-terminal domain-containing protein</fullName>
    </recommendedName>
</protein>
<evidence type="ECO:0008006" key="3">
    <source>
        <dbReference type="Google" id="ProtNLM"/>
    </source>
</evidence>
<organism evidence="1 2">
    <name type="scientific">Aliidongia dinghuensis</name>
    <dbReference type="NCBI Taxonomy" id="1867774"/>
    <lineage>
        <taxon>Bacteria</taxon>
        <taxon>Pseudomonadati</taxon>
        <taxon>Pseudomonadota</taxon>
        <taxon>Alphaproteobacteria</taxon>
        <taxon>Rhodospirillales</taxon>
        <taxon>Dongiaceae</taxon>
        <taxon>Aliidongia</taxon>
    </lineage>
</organism>
<dbReference type="Gene3D" id="1.25.40.10">
    <property type="entry name" value="Tetratricopeptide repeat domain"/>
    <property type="match status" value="2"/>
</dbReference>
<accession>A0A8J2YW07</accession>
<dbReference type="RefSeq" id="WP_189047600.1">
    <property type="nucleotide sequence ID" value="NZ_BMJQ01000008.1"/>
</dbReference>
<gene>
    <name evidence="1" type="ORF">GCM10011611_32460</name>
</gene>
<dbReference type="AlphaFoldDB" id="A0A8J2YW07"/>
<dbReference type="SUPFAM" id="SSF48452">
    <property type="entry name" value="TPR-like"/>
    <property type="match status" value="1"/>
</dbReference>
<dbReference type="Gene3D" id="3.40.50.2000">
    <property type="entry name" value="Glycogen Phosphorylase B"/>
    <property type="match status" value="1"/>
</dbReference>
<keyword evidence="2" id="KW-1185">Reference proteome</keyword>
<dbReference type="Proteomes" id="UP000646365">
    <property type="component" value="Unassembled WGS sequence"/>
</dbReference>
<reference evidence="1" key="2">
    <citation type="submission" date="2020-09" db="EMBL/GenBank/DDBJ databases">
        <authorList>
            <person name="Sun Q."/>
            <person name="Zhou Y."/>
        </authorList>
    </citation>
    <scope>NUCLEOTIDE SEQUENCE</scope>
    <source>
        <strain evidence="1">CGMCC 1.15725</strain>
    </source>
</reference>
<dbReference type="Gene3D" id="3.40.50.11380">
    <property type="match status" value="1"/>
</dbReference>
<comment type="caution">
    <text evidence="1">The sequence shown here is derived from an EMBL/GenBank/DDBJ whole genome shotgun (WGS) entry which is preliminary data.</text>
</comment>
<dbReference type="InterPro" id="IPR019734">
    <property type="entry name" value="TPR_rpt"/>
</dbReference>
<name>A0A8J2YW07_9PROT</name>
<proteinExistence type="predicted"/>
<dbReference type="EMBL" id="BMJQ01000008">
    <property type="protein sequence ID" value="GGF23883.1"/>
    <property type="molecule type" value="Genomic_DNA"/>
</dbReference>
<evidence type="ECO:0000313" key="2">
    <source>
        <dbReference type="Proteomes" id="UP000646365"/>
    </source>
</evidence>
<dbReference type="SMART" id="SM00028">
    <property type="entry name" value="TPR"/>
    <property type="match status" value="3"/>
</dbReference>
<reference evidence="1" key="1">
    <citation type="journal article" date="2014" name="Int. J. Syst. Evol. Microbiol.">
        <title>Complete genome sequence of Corynebacterium casei LMG S-19264T (=DSM 44701T), isolated from a smear-ripened cheese.</title>
        <authorList>
            <consortium name="US DOE Joint Genome Institute (JGI-PGF)"/>
            <person name="Walter F."/>
            <person name="Albersmeier A."/>
            <person name="Kalinowski J."/>
            <person name="Ruckert C."/>
        </authorList>
    </citation>
    <scope>NUCLEOTIDE SEQUENCE</scope>
    <source>
        <strain evidence="1">CGMCC 1.15725</strain>
    </source>
</reference>
<evidence type="ECO:0000313" key="1">
    <source>
        <dbReference type="EMBL" id="GGF23883.1"/>
    </source>
</evidence>
<sequence>MPSTSPTPAPGSLTRDEAVRAALAAIAANDLERGIALAQQVNALEPNSNVGLHLVGLLSLRLNEPGKAVEAFEAAHKVAPDVREHIDALAIVFSKTGRLVDGLFYGKLATAAARDTGIPGMLPDWLGSFDQAFYKIADRPLVKEGQKLLLAGNYDGACEAFRREIEVDSRSLEGWRGFTEALYRARRLDDAQVAAAALVSVSDVSASDRRAEDLSLQALVLGACGRFDEALVAGREAESLAPDDATVAWRTVQAQGRRPDPDRAMLAALAERWGQRFLAHESRPSAAAPAEFATRRVRIGVMSGHWGHGEGLDLVIPAFEQLDRRRVELYVYADGLIDAPLARRLRARSNGWQDLTDLDFDTAGLMVRNDALDVLIDLDDPFVTNHAAIIAQAPAPHVLALYADPAVALAAGFTGVLADPAALGTDIDPRALIPVEGGLAIQPTDLPPLDLDALPVPAAAPGGFGGGITLGTLAEGTQIDGTTLAAWRDILAARPDATLLVDVAQLGGEASVQRIAGQLPQGRLRLCEPGPIQAYLATVDLLLDPIGNQFADGLVAAAAQGILGLTCRQRSPRANLVASWFERIGADELLAHDAEDYRRKAIAAIADPGLSRRFAERVAADREPAAAQQADRLLNAIAHLVNTPSQL</sequence>
<dbReference type="InterPro" id="IPR011990">
    <property type="entry name" value="TPR-like_helical_dom_sf"/>
</dbReference>